<dbReference type="GeneID" id="92092574"/>
<keyword evidence="5" id="KW-0560">Oxidoreductase</keyword>
<dbReference type="SUPFAM" id="SSF51197">
    <property type="entry name" value="Clavaminate synthase-like"/>
    <property type="match status" value="1"/>
</dbReference>
<keyword evidence="3" id="KW-0479">Metal-binding</keyword>
<dbReference type="RefSeq" id="XP_066714998.1">
    <property type="nucleotide sequence ID" value="XM_066859511.1"/>
</dbReference>
<dbReference type="PANTHER" id="PTHR30468">
    <property type="entry name" value="ALPHA-KETOGLUTARATE-DEPENDENT SULFONATE DIOXYGENASE"/>
    <property type="match status" value="1"/>
</dbReference>
<gene>
    <name evidence="8" type="ORF">PG994_008102</name>
</gene>
<dbReference type="InterPro" id="IPR042098">
    <property type="entry name" value="TauD-like_sf"/>
</dbReference>
<protein>
    <recommendedName>
        <fullName evidence="7">TauD/TfdA-like domain-containing protein</fullName>
    </recommendedName>
</protein>
<feature type="domain" description="TauD/TfdA-like" evidence="7">
    <location>
        <begin position="81"/>
        <end position="179"/>
    </location>
</feature>
<comment type="caution">
    <text evidence="8">The sequence shown here is derived from an EMBL/GenBank/DDBJ whole genome shotgun (WGS) entry which is preliminary data.</text>
</comment>
<name>A0ABR1US30_9PEZI</name>
<evidence type="ECO:0000313" key="8">
    <source>
        <dbReference type="EMBL" id="KAK8061736.1"/>
    </source>
</evidence>
<evidence type="ECO:0000256" key="2">
    <source>
        <dbReference type="ARBA" id="ARBA00005896"/>
    </source>
</evidence>
<dbReference type="Pfam" id="PF02668">
    <property type="entry name" value="TauD"/>
    <property type="match status" value="1"/>
</dbReference>
<evidence type="ECO:0000313" key="9">
    <source>
        <dbReference type="Proteomes" id="UP001480595"/>
    </source>
</evidence>
<organism evidence="8 9">
    <name type="scientific">Apiospora phragmitis</name>
    <dbReference type="NCBI Taxonomy" id="2905665"/>
    <lineage>
        <taxon>Eukaryota</taxon>
        <taxon>Fungi</taxon>
        <taxon>Dikarya</taxon>
        <taxon>Ascomycota</taxon>
        <taxon>Pezizomycotina</taxon>
        <taxon>Sordariomycetes</taxon>
        <taxon>Xylariomycetidae</taxon>
        <taxon>Amphisphaeriales</taxon>
        <taxon>Apiosporaceae</taxon>
        <taxon>Apiospora</taxon>
    </lineage>
</organism>
<dbReference type="EMBL" id="JAQQWL010000008">
    <property type="protein sequence ID" value="KAK8061736.1"/>
    <property type="molecule type" value="Genomic_DNA"/>
</dbReference>
<reference evidence="8 9" key="1">
    <citation type="submission" date="2023-01" db="EMBL/GenBank/DDBJ databases">
        <title>Analysis of 21 Apiospora genomes using comparative genomics revels a genus with tremendous synthesis potential of carbohydrate active enzymes and secondary metabolites.</title>
        <authorList>
            <person name="Sorensen T."/>
        </authorList>
    </citation>
    <scope>NUCLEOTIDE SEQUENCE [LARGE SCALE GENOMIC DNA]</scope>
    <source>
        <strain evidence="8 9">CBS 135458</strain>
    </source>
</reference>
<proteinExistence type="inferred from homology"/>
<comment type="cofactor">
    <cofactor evidence="1">
        <name>Fe(2+)</name>
        <dbReference type="ChEBI" id="CHEBI:29033"/>
    </cofactor>
</comment>
<keyword evidence="4" id="KW-0223">Dioxygenase</keyword>
<dbReference type="Gene3D" id="3.60.130.10">
    <property type="entry name" value="Clavaminate synthase-like"/>
    <property type="match status" value="1"/>
</dbReference>
<dbReference type="Proteomes" id="UP001480595">
    <property type="component" value="Unassembled WGS sequence"/>
</dbReference>
<keyword evidence="9" id="KW-1185">Reference proteome</keyword>
<evidence type="ECO:0000256" key="4">
    <source>
        <dbReference type="ARBA" id="ARBA00022964"/>
    </source>
</evidence>
<evidence type="ECO:0000256" key="1">
    <source>
        <dbReference type="ARBA" id="ARBA00001954"/>
    </source>
</evidence>
<dbReference type="InterPro" id="IPR003819">
    <property type="entry name" value="TauD/TfdA-like"/>
</dbReference>
<accession>A0ABR1US30</accession>
<comment type="similarity">
    <text evidence="2">Belongs to the TfdA dioxygenase family.</text>
</comment>
<dbReference type="PANTHER" id="PTHR30468:SF9">
    <property type="entry name" value="ALPHA-KETOGLUTARATE-DEPENDENT TAURINE DIOXYGENASE (AFU_ORTHOLOGUE AFUA_3G01010)"/>
    <property type="match status" value="1"/>
</dbReference>
<keyword evidence="6" id="KW-0408">Iron</keyword>
<evidence type="ECO:0000256" key="6">
    <source>
        <dbReference type="ARBA" id="ARBA00023004"/>
    </source>
</evidence>
<dbReference type="InterPro" id="IPR051323">
    <property type="entry name" value="AtsK-like"/>
</dbReference>
<evidence type="ECO:0000256" key="3">
    <source>
        <dbReference type="ARBA" id="ARBA00022723"/>
    </source>
</evidence>
<sequence>MSPSTITPEKPAAPELPELSRQRLEKVGIDLTGAYPEHPKKVLYLQDVYKLRGEDREDREYVDPASRAYPKKKALFSAAKEVRDVTVHIGTEITGLQLEDLTNQQRDELCLLIAERGVVFFRDQFLSPQKHWNWALTLEKSRPAFTATMPMFDYYFRSPFGTQRWHTDMAYEHQPPGYT</sequence>
<evidence type="ECO:0000259" key="7">
    <source>
        <dbReference type="Pfam" id="PF02668"/>
    </source>
</evidence>
<evidence type="ECO:0000256" key="5">
    <source>
        <dbReference type="ARBA" id="ARBA00023002"/>
    </source>
</evidence>